<evidence type="ECO:0000313" key="2">
    <source>
        <dbReference type="WBParaSite" id="Csp11.Scaffold604.g5539.t1"/>
    </source>
</evidence>
<protein>
    <submittedName>
        <fullName evidence="2">FTH domain-containing protein</fullName>
    </submittedName>
</protein>
<proteinExistence type="predicted"/>
<accession>A0A1I7TFW4</accession>
<reference evidence="2" key="1">
    <citation type="submission" date="2016-11" db="UniProtKB">
        <authorList>
            <consortium name="WormBaseParasite"/>
        </authorList>
    </citation>
    <scope>IDENTIFICATION</scope>
</reference>
<dbReference type="Proteomes" id="UP000095282">
    <property type="component" value="Unplaced"/>
</dbReference>
<name>A0A1I7TFW4_9PELO</name>
<organism evidence="1 2">
    <name type="scientific">Caenorhabditis tropicalis</name>
    <dbReference type="NCBI Taxonomy" id="1561998"/>
    <lineage>
        <taxon>Eukaryota</taxon>
        <taxon>Metazoa</taxon>
        <taxon>Ecdysozoa</taxon>
        <taxon>Nematoda</taxon>
        <taxon>Chromadorea</taxon>
        <taxon>Rhabditida</taxon>
        <taxon>Rhabditina</taxon>
        <taxon>Rhabditomorpha</taxon>
        <taxon>Rhabditoidea</taxon>
        <taxon>Rhabditidae</taxon>
        <taxon>Peloderinae</taxon>
        <taxon>Caenorhabditis</taxon>
    </lineage>
</organism>
<dbReference type="AlphaFoldDB" id="A0A1I7TFW4"/>
<keyword evidence="1" id="KW-1185">Reference proteome</keyword>
<evidence type="ECO:0000313" key="1">
    <source>
        <dbReference type="Proteomes" id="UP000095282"/>
    </source>
</evidence>
<dbReference type="WBParaSite" id="Csp11.Scaffold604.g5539.t1">
    <property type="protein sequence ID" value="Csp11.Scaffold604.g5539.t1"/>
    <property type="gene ID" value="Csp11.Scaffold604.g5539"/>
</dbReference>
<sequence length="68" mass="8579">MHFSIHKFDTSFHLIDILHKHYAYIHQDEVFEKIHLKRNRWKKIKNFEIYQKVVDNLDKRQQEPVTFR</sequence>